<keyword evidence="2" id="KW-1185">Reference proteome</keyword>
<reference evidence="1 2" key="1">
    <citation type="submission" date="2019-04" db="EMBL/GenBank/DDBJ databases">
        <title>An improved genome assembly and genetic linkage map for asparagus bean, Vigna unguiculata ssp. sesquipedialis.</title>
        <authorList>
            <person name="Xia Q."/>
            <person name="Zhang R."/>
            <person name="Dong Y."/>
        </authorList>
    </citation>
    <scope>NUCLEOTIDE SEQUENCE [LARGE SCALE GENOMIC DNA]</scope>
    <source>
        <tissue evidence="1">Leaf</tissue>
    </source>
</reference>
<dbReference type="EMBL" id="CP039346">
    <property type="protein sequence ID" value="QCD82757.1"/>
    <property type="molecule type" value="Genomic_DNA"/>
</dbReference>
<organism evidence="1 2">
    <name type="scientific">Vigna unguiculata</name>
    <name type="common">Cowpea</name>
    <dbReference type="NCBI Taxonomy" id="3917"/>
    <lineage>
        <taxon>Eukaryota</taxon>
        <taxon>Viridiplantae</taxon>
        <taxon>Streptophyta</taxon>
        <taxon>Embryophyta</taxon>
        <taxon>Tracheophyta</taxon>
        <taxon>Spermatophyta</taxon>
        <taxon>Magnoliopsida</taxon>
        <taxon>eudicotyledons</taxon>
        <taxon>Gunneridae</taxon>
        <taxon>Pentapetalae</taxon>
        <taxon>rosids</taxon>
        <taxon>fabids</taxon>
        <taxon>Fabales</taxon>
        <taxon>Fabaceae</taxon>
        <taxon>Papilionoideae</taxon>
        <taxon>50 kb inversion clade</taxon>
        <taxon>NPAAA clade</taxon>
        <taxon>indigoferoid/millettioid clade</taxon>
        <taxon>Phaseoleae</taxon>
        <taxon>Vigna</taxon>
    </lineage>
</organism>
<name>A0A4D6L2J9_VIGUN</name>
<evidence type="ECO:0000313" key="1">
    <source>
        <dbReference type="EMBL" id="QCD82757.1"/>
    </source>
</evidence>
<proteinExistence type="predicted"/>
<dbReference type="AlphaFoldDB" id="A0A4D6L2J9"/>
<protein>
    <submittedName>
        <fullName evidence="1">Uncharacterized protein</fullName>
    </submittedName>
</protein>
<accession>A0A4D6L2J9</accession>
<sequence length="97" mass="11485">MLVTSPARLLAGREEELWRWSHKGKWLPWMRVKEKTLAPRVHDRRNEKGGDFGGRFLVGDASDGCWRQRRRGVAVWWHGAVVRRLWIVEGRRQRVSV</sequence>
<gene>
    <name evidence="1" type="ORF">DEO72_LG2g3098</name>
</gene>
<evidence type="ECO:0000313" key="2">
    <source>
        <dbReference type="Proteomes" id="UP000501690"/>
    </source>
</evidence>
<dbReference type="Proteomes" id="UP000501690">
    <property type="component" value="Linkage Group LG2"/>
</dbReference>